<reference evidence="1" key="1">
    <citation type="submission" date="2022-02" db="EMBL/GenBank/DDBJ databases">
        <title>Plant Genome Project.</title>
        <authorList>
            <person name="Zhang R.-G."/>
        </authorList>
    </citation>
    <scope>NUCLEOTIDE SEQUENCE</scope>
    <source>
        <strain evidence="1">AT1</strain>
    </source>
</reference>
<name>A0ACC0NJF5_RHOML</name>
<protein>
    <submittedName>
        <fullName evidence="1">Uncharacterized protein</fullName>
    </submittedName>
</protein>
<accession>A0ACC0NJF5</accession>
<comment type="caution">
    <text evidence="1">The sequence shown here is derived from an EMBL/GenBank/DDBJ whole genome shotgun (WGS) entry which is preliminary data.</text>
</comment>
<dbReference type="EMBL" id="CM046393">
    <property type="protein sequence ID" value="KAI8553011.1"/>
    <property type="molecule type" value="Genomic_DNA"/>
</dbReference>
<sequence>MGAAENGGVACKCMRERSLKFNSSSLSGGGGGVFRFLEKRKFRKNLVNVFPIPLLRWELSSSRSVARTNRILSLDAREKSRSRLFVLSKHKRVPIFVMMPIDSFCTDTSGDMKIRKIKALTISLKALKLAGVYGIAVEVWWGIVERTSPFAYNWSLYEELFKLISDSGLKLHIALSFHSNMHLSSAVEGRVSLPLWIVEIGRHNKDIYYQDRNGLSNDDYLTLGVDQHPLFSGRTALQCYEDFMSNFVNKFEALIGTLIEEVSVGLGPCGELRYPAHPFGDGRWRFPGIGEFQCYDKYMMEDLKMAAYHEGKPQWGNTGPQNAGYYNSFPSEVPFFEEGHDSFLSDYGRFFLEWYSSKLIRHADVILAKAASILEKYQENEQNTLLLVAKIGIIYWWYQTVSHPAELTAGYYNTALRDGYDPLASVLSRHGAALQISCFEIRDNETPETYLCSPERLLQQIRTVSKKKIIHLTGRNSYERFDKVNMILSGNIA</sequence>
<proteinExistence type="predicted"/>
<organism evidence="1 2">
    <name type="scientific">Rhododendron molle</name>
    <name type="common">Chinese azalea</name>
    <name type="synonym">Azalea mollis</name>
    <dbReference type="NCBI Taxonomy" id="49168"/>
    <lineage>
        <taxon>Eukaryota</taxon>
        <taxon>Viridiplantae</taxon>
        <taxon>Streptophyta</taxon>
        <taxon>Embryophyta</taxon>
        <taxon>Tracheophyta</taxon>
        <taxon>Spermatophyta</taxon>
        <taxon>Magnoliopsida</taxon>
        <taxon>eudicotyledons</taxon>
        <taxon>Gunneridae</taxon>
        <taxon>Pentapetalae</taxon>
        <taxon>asterids</taxon>
        <taxon>Ericales</taxon>
        <taxon>Ericaceae</taxon>
        <taxon>Ericoideae</taxon>
        <taxon>Rhodoreae</taxon>
        <taxon>Rhododendron</taxon>
    </lineage>
</organism>
<dbReference type="Proteomes" id="UP001062846">
    <property type="component" value="Chromosome 6"/>
</dbReference>
<evidence type="ECO:0000313" key="2">
    <source>
        <dbReference type="Proteomes" id="UP001062846"/>
    </source>
</evidence>
<evidence type="ECO:0000313" key="1">
    <source>
        <dbReference type="EMBL" id="KAI8553011.1"/>
    </source>
</evidence>
<keyword evidence="2" id="KW-1185">Reference proteome</keyword>
<gene>
    <name evidence="1" type="ORF">RHMOL_Rhmol06G0312100</name>
</gene>